<reference evidence="1 2" key="1">
    <citation type="journal article" date="2021" name="Nat. Commun.">
        <title>Genetic determinants of endophytism in the Arabidopsis root mycobiome.</title>
        <authorList>
            <person name="Mesny F."/>
            <person name="Miyauchi S."/>
            <person name="Thiergart T."/>
            <person name="Pickel B."/>
            <person name="Atanasova L."/>
            <person name="Karlsson M."/>
            <person name="Huettel B."/>
            <person name="Barry K.W."/>
            <person name="Haridas S."/>
            <person name="Chen C."/>
            <person name="Bauer D."/>
            <person name="Andreopoulos W."/>
            <person name="Pangilinan J."/>
            <person name="LaButti K."/>
            <person name="Riley R."/>
            <person name="Lipzen A."/>
            <person name="Clum A."/>
            <person name="Drula E."/>
            <person name="Henrissat B."/>
            <person name="Kohler A."/>
            <person name="Grigoriev I.V."/>
            <person name="Martin F.M."/>
            <person name="Hacquard S."/>
        </authorList>
    </citation>
    <scope>NUCLEOTIDE SEQUENCE [LARGE SCALE GENOMIC DNA]</scope>
    <source>
        <strain evidence="1 2">MPI-SDFR-AT-0079</strain>
    </source>
</reference>
<protein>
    <submittedName>
        <fullName evidence="1">Uncharacterized protein</fullName>
    </submittedName>
</protein>
<proteinExistence type="predicted"/>
<gene>
    <name evidence="1" type="ORF">F5144DRAFT_380590</name>
</gene>
<evidence type="ECO:0000313" key="2">
    <source>
        <dbReference type="Proteomes" id="UP000724584"/>
    </source>
</evidence>
<comment type="caution">
    <text evidence="1">The sequence shown here is derived from an EMBL/GenBank/DDBJ whole genome shotgun (WGS) entry which is preliminary data.</text>
</comment>
<dbReference type="EMBL" id="JAGIZQ010000007">
    <property type="protein sequence ID" value="KAH6617007.1"/>
    <property type="molecule type" value="Genomic_DNA"/>
</dbReference>
<organism evidence="1 2">
    <name type="scientific">Chaetomium tenue</name>
    <dbReference type="NCBI Taxonomy" id="1854479"/>
    <lineage>
        <taxon>Eukaryota</taxon>
        <taxon>Fungi</taxon>
        <taxon>Dikarya</taxon>
        <taxon>Ascomycota</taxon>
        <taxon>Pezizomycotina</taxon>
        <taxon>Sordariomycetes</taxon>
        <taxon>Sordariomycetidae</taxon>
        <taxon>Sordariales</taxon>
        <taxon>Chaetomiaceae</taxon>
        <taxon>Chaetomium</taxon>
    </lineage>
</organism>
<name>A0ACB7NWE3_9PEZI</name>
<dbReference type="Proteomes" id="UP000724584">
    <property type="component" value="Unassembled WGS sequence"/>
</dbReference>
<keyword evidence="2" id="KW-1185">Reference proteome</keyword>
<accession>A0ACB7NWE3</accession>
<sequence length="476" mass="53696">MILQNSAEQARPSWATLPLEISLLILGIIIEERHPGWSSSAAVCKQWQFVIEKENFRHLHLHATCLDDFARIAVRRQHLISYISLNMGGRYDCPRCFGTSWEAEKTQDLSIIREGLWKLFSILSGWTLATQKSLELELRAHSPSSSGRLWFKRNSRQETPPPKLGRLHPLSSIGLRVPTELPRVDVVTRLTLGRQLQRRLQPLQLRNLLDKLGHLEHMVYEPKRGWNRFYAGVLTTTYEATIRNHFPKTLKTLSVFEDPDDRIDPALDYSWWGLRVPFAFHDVDPRIGAAFASLSLSLEQLSAAYMVNAEDFFGACLPTWTWEHLQSLALTSALLHPMGNPDEISALLSSAAATALRMPRLCSLVVWNRREDNACAFVYRHRGLNKGGPSITWRGTWNLEVTPAVEEAWQAVASQKASPLELEIEKEDIEGEVQSHADAISRLALPCFVVVPISADDEEGREAAANIVSTCPLTSD</sequence>
<evidence type="ECO:0000313" key="1">
    <source>
        <dbReference type="EMBL" id="KAH6617007.1"/>
    </source>
</evidence>